<name>A0ABP0NIS9_9DINO</name>
<proteinExistence type="predicted"/>
<dbReference type="EMBL" id="CAXAMN010021715">
    <property type="protein sequence ID" value="CAK9062674.1"/>
    <property type="molecule type" value="Genomic_DNA"/>
</dbReference>
<reference evidence="1 2" key="1">
    <citation type="submission" date="2024-02" db="EMBL/GenBank/DDBJ databases">
        <authorList>
            <person name="Chen Y."/>
            <person name="Shah S."/>
            <person name="Dougan E. K."/>
            <person name="Thang M."/>
            <person name="Chan C."/>
        </authorList>
    </citation>
    <scope>NUCLEOTIDE SEQUENCE [LARGE SCALE GENOMIC DNA]</scope>
</reference>
<evidence type="ECO:0000313" key="2">
    <source>
        <dbReference type="Proteomes" id="UP001642484"/>
    </source>
</evidence>
<dbReference type="Proteomes" id="UP001642484">
    <property type="component" value="Unassembled WGS sequence"/>
</dbReference>
<gene>
    <name evidence="1" type="ORF">CCMP2556_LOCUS30812</name>
</gene>
<comment type="caution">
    <text evidence="1">The sequence shown here is derived from an EMBL/GenBank/DDBJ whole genome shotgun (WGS) entry which is preliminary data.</text>
</comment>
<organism evidence="1 2">
    <name type="scientific">Durusdinium trenchii</name>
    <dbReference type="NCBI Taxonomy" id="1381693"/>
    <lineage>
        <taxon>Eukaryota</taxon>
        <taxon>Sar</taxon>
        <taxon>Alveolata</taxon>
        <taxon>Dinophyceae</taxon>
        <taxon>Suessiales</taxon>
        <taxon>Symbiodiniaceae</taxon>
        <taxon>Durusdinium</taxon>
    </lineage>
</organism>
<protein>
    <submittedName>
        <fullName evidence="1">Uncharacterized protein</fullName>
    </submittedName>
</protein>
<evidence type="ECO:0000313" key="1">
    <source>
        <dbReference type="EMBL" id="CAK9062674.1"/>
    </source>
</evidence>
<keyword evidence="2" id="KW-1185">Reference proteome</keyword>
<sequence>MIGQRAKLLGDSSRYLAIWLSMIKHGKPAVAIHECTPYFDQSVFQKYLGESFEIHRFEEPHAWKDLSRNAKVGGPRVWLLSPTLFGWPCSRPRLYTVLTNKSVCMLQGRGLACMEHLYMKVNMQVADLFCAPKEEIAALRKAQAKKAARPSTDPFKNFLQGAKPVYRDGYCTLKKVQKRFEKKSSRQLDWINVFHCCCSNKQHHALFFFLCFAQQRTQIHDLQFEPEPEVKTSGQSLSTDVVKGWRYVASCARSPRKH</sequence>
<accession>A0ABP0NIS9</accession>